<organism evidence="2 3">
    <name type="scientific">Parabacteroides goldsteinii</name>
    <dbReference type="NCBI Taxonomy" id="328812"/>
    <lineage>
        <taxon>Bacteria</taxon>
        <taxon>Pseudomonadati</taxon>
        <taxon>Bacteroidota</taxon>
        <taxon>Bacteroidia</taxon>
        <taxon>Bacteroidales</taxon>
        <taxon>Tannerellaceae</taxon>
        <taxon>Parabacteroides</taxon>
    </lineage>
</organism>
<keyword evidence="1" id="KW-1133">Transmembrane helix</keyword>
<dbReference type="RefSeq" id="WP_048318209.1">
    <property type="nucleotide sequence ID" value="NZ_LFJV01000193.1"/>
</dbReference>
<evidence type="ECO:0000313" key="2">
    <source>
        <dbReference type="EMBL" id="KMM30600.1"/>
    </source>
</evidence>
<sequence>NKNMIKVSSSGIEISSDRYLTDNATGLFFWLNLFILMKLDILSYLNIDSLSGIKTITIGVLLFVLSTAVGLIISVFSYMLLEWLYVQTEKFWMKLKWPLLPIQFVAIYDELVQKYNLSSDNCQSFFVLIEEVLIAQKVNLERFLIQRGIRVLLRNLSFILLLDVILCAIPCTWNAFVQSAVLFLCAIILLFISGYIGFFANVGLLLKYEINK</sequence>
<feature type="non-terminal residue" evidence="2">
    <location>
        <position position="1"/>
    </location>
</feature>
<reference evidence="2 3" key="1">
    <citation type="submission" date="2015-06" db="EMBL/GenBank/DDBJ databases">
        <title>Draft Genome Sequence of Parabacteroides goldsteinii with Putative Novel Metallo-Beta-Lactamases Isolated from a Blood Culture from a Human Patient.</title>
        <authorList>
            <person name="Krogh T.J."/>
            <person name="Agergaard C.N."/>
            <person name="Moller-Jensen J."/>
            <person name="Justesen U.S."/>
        </authorList>
    </citation>
    <scope>NUCLEOTIDE SEQUENCE [LARGE SCALE GENOMIC DNA]</scope>
    <source>
        <strain evidence="2 3">910340</strain>
    </source>
</reference>
<feature type="transmembrane region" description="Helical" evidence="1">
    <location>
        <begin position="152"/>
        <end position="175"/>
    </location>
</feature>
<comment type="caution">
    <text evidence="2">The sequence shown here is derived from an EMBL/GenBank/DDBJ whole genome shotgun (WGS) entry which is preliminary data.</text>
</comment>
<dbReference type="PATRIC" id="fig|328812.4.peg.1849"/>
<feature type="transmembrane region" description="Helical" evidence="1">
    <location>
        <begin position="59"/>
        <end position="86"/>
    </location>
</feature>
<gene>
    <name evidence="2" type="ORF">ACM15_27085</name>
</gene>
<dbReference type="Proteomes" id="UP000036166">
    <property type="component" value="Unassembled WGS sequence"/>
</dbReference>
<keyword evidence="1" id="KW-0472">Membrane</keyword>
<dbReference type="AlphaFoldDB" id="A0A0J6CAX6"/>
<name>A0A0J6CAX6_9BACT</name>
<feature type="transmembrane region" description="Helical" evidence="1">
    <location>
        <begin position="181"/>
        <end position="206"/>
    </location>
</feature>
<protein>
    <submittedName>
        <fullName evidence="2">Uncharacterized protein</fullName>
    </submittedName>
</protein>
<proteinExistence type="predicted"/>
<evidence type="ECO:0000313" key="3">
    <source>
        <dbReference type="Proteomes" id="UP000036166"/>
    </source>
</evidence>
<dbReference type="EMBL" id="LFJV01000193">
    <property type="protein sequence ID" value="KMM30600.1"/>
    <property type="molecule type" value="Genomic_DNA"/>
</dbReference>
<feature type="transmembrane region" description="Helical" evidence="1">
    <location>
        <begin position="27"/>
        <end position="47"/>
    </location>
</feature>
<accession>A0A0J6CAX6</accession>
<evidence type="ECO:0000256" key="1">
    <source>
        <dbReference type="SAM" id="Phobius"/>
    </source>
</evidence>
<keyword evidence="1" id="KW-0812">Transmembrane</keyword>